<dbReference type="SUPFAM" id="SSF52540">
    <property type="entry name" value="P-loop containing nucleoside triphosphate hydrolases"/>
    <property type="match status" value="1"/>
</dbReference>
<protein>
    <submittedName>
        <fullName evidence="5">DEAD/DEAH box helicase</fullName>
    </submittedName>
</protein>
<dbReference type="InterPro" id="IPR011545">
    <property type="entry name" value="DEAD/DEAH_box_helicase_dom"/>
</dbReference>
<dbReference type="GO" id="GO:0003676">
    <property type="term" value="F:nucleic acid binding"/>
    <property type="evidence" value="ECO:0007669"/>
    <property type="project" value="InterPro"/>
</dbReference>
<dbReference type="EMBL" id="PNIM01000002">
    <property type="protein sequence ID" value="PMB76010.1"/>
    <property type="molecule type" value="Genomic_DNA"/>
</dbReference>
<evidence type="ECO:0000256" key="2">
    <source>
        <dbReference type="ARBA" id="ARBA00022840"/>
    </source>
</evidence>
<dbReference type="Pfam" id="PF00271">
    <property type="entry name" value="Helicase_C"/>
    <property type="match status" value="1"/>
</dbReference>
<dbReference type="PANTHER" id="PTHR47957">
    <property type="entry name" value="ATP-DEPENDENT HELICASE HRQ1"/>
    <property type="match status" value="1"/>
</dbReference>
<dbReference type="PROSITE" id="PS51192">
    <property type="entry name" value="HELICASE_ATP_BIND_1"/>
    <property type="match status" value="1"/>
</dbReference>
<dbReference type="GO" id="GO:0006289">
    <property type="term" value="P:nucleotide-excision repair"/>
    <property type="evidence" value="ECO:0007669"/>
    <property type="project" value="TreeGrafter"/>
</dbReference>
<feature type="domain" description="Helicase ATP-binding" evidence="3">
    <location>
        <begin position="65"/>
        <end position="253"/>
    </location>
</feature>
<dbReference type="InterPro" id="IPR001650">
    <property type="entry name" value="Helicase_C-like"/>
</dbReference>
<accession>A0A2J6N3W8</accession>
<comment type="caution">
    <text evidence="5">The sequence shown here is derived from an EMBL/GenBank/DDBJ whole genome shotgun (WGS) entry which is preliminary data.</text>
</comment>
<keyword evidence="5" id="KW-0378">Hydrolase</keyword>
<evidence type="ECO:0000313" key="5">
    <source>
        <dbReference type="EMBL" id="PMB76010.1"/>
    </source>
</evidence>
<dbReference type="PROSITE" id="PS51194">
    <property type="entry name" value="HELICASE_CTER"/>
    <property type="match status" value="1"/>
</dbReference>
<feature type="domain" description="Helicase C-terminal" evidence="4">
    <location>
        <begin position="333"/>
        <end position="488"/>
    </location>
</feature>
<evidence type="ECO:0000259" key="3">
    <source>
        <dbReference type="PROSITE" id="PS51192"/>
    </source>
</evidence>
<dbReference type="SMART" id="SM00490">
    <property type="entry name" value="HELICc"/>
    <property type="match status" value="1"/>
</dbReference>
<organism evidence="5 6">
    <name type="scientific">Fervidicoccus fontis</name>
    <dbReference type="NCBI Taxonomy" id="683846"/>
    <lineage>
        <taxon>Archaea</taxon>
        <taxon>Thermoproteota</taxon>
        <taxon>Thermoprotei</taxon>
        <taxon>Fervidicoccales</taxon>
        <taxon>Fervidicoccaceae</taxon>
        <taxon>Fervidicoccus</taxon>
    </lineage>
</organism>
<dbReference type="Pfam" id="PF00270">
    <property type="entry name" value="DEAD"/>
    <property type="match status" value="1"/>
</dbReference>
<reference evidence="5 6" key="1">
    <citation type="submission" date="2018-01" db="EMBL/GenBank/DDBJ databases">
        <title>Metagenomic assembled genomes from two thermal pools in the Uzon Caldera, Kamchatka, Russia.</title>
        <authorList>
            <person name="Wilkins L."/>
            <person name="Ettinger C."/>
        </authorList>
    </citation>
    <scope>NUCLEOTIDE SEQUENCE [LARGE SCALE GENOMIC DNA]</scope>
    <source>
        <strain evidence="5">ZAV-06</strain>
    </source>
</reference>
<evidence type="ECO:0000256" key="1">
    <source>
        <dbReference type="ARBA" id="ARBA00022741"/>
    </source>
</evidence>
<dbReference type="GO" id="GO:0005524">
    <property type="term" value="F:ATP binding"/>
    <property type="evidence" value="ECO:0007669"/>
    <property type="project" value="UniProtKB-KW"/>
</dbReference>
<dbReference type="Proteomes" id="UP000237153">
    <property type="component" value="Unassembled WGS sequence"/>
</dbReference>
<dbReference type="InterPro" id="IPR027417">
    <property type="entry name" value="P-loop_NTPase"/>
</dbReference>
<evidence type="ECO:0000313" key="6">
    <source>
        <dbReference type="Proteomes" id="UP000237153"/>
    </source>
</evidence>
<dbReference type="PANTHER" id="PTHR47957:SF3">
    <property type="entry name" value="ATP-DEPENDENT HELICASE HRQ1"/>
    <property type="match status" value="1"/>
</dbReference>
<dbReference type="Gene3D" id="3.40.50.300">
    <property type="entry name" value="P-loop containing nucleotide triphosphate hydrolases"/>
    <property type="match status" value="2"/>
</dbReference>
<evidence type="ECO:0000259" key="4">
    <source>
        <dbReference type="PROSITE" id="PS51194"/>
    </source>
</evidence>
<proteinExistence type="predicted"/>
<dbReference type="AlphaFoldDB" id="A0A2J6N3W8"/>
<keyword evidence="2" id="KW-0067">ATP-binding</keyword>
<dbReference type="GO" id="GO:0043138">
    <property type="term" value="F:3'-5' DNA helicase activity"/>
    <property type="evidence" value="ECO:0007669"/>
    <property type="project" value="TreeGrafter"/>
</dbReference>
<sequence>MRITDSSDVLKEKGYTVITKVEPKISPEYEKITFAEMFPELKNTEEEFIKRISDKPIFSHQLKAMKALEEGKNIIIKSGTGSGKTEAWAFYALKKASTHENFRTIAIYPTLALSNDQVRRIEAYSKAFSVPVMQLDSPSKEAYRKEHGTLSLRKKIISSKILITNPAFLLTDLKKFFTKQNTSIFQDFYFNPGLIVIDELDFYDPRSISLILGILELISKVSQRKPQVAILTATLSNPTELGVYLKTITDRDFEIIEGKPFHVENRLCVVLGKDLEKIWNQLKEYEGSLSSRKDVDKSILDSLKDLNLFKKNPYKTLEYLEALGYNVPSIEFDITDILSLYLQDDGLTIVFTSGINRAEEIARKLKIKVGEDKVATHHHLVSKSERKKIEDWAKEGKIKIIVSPRTLSQGIDIGSVVRIVHIGLPDSLREFLQREGRKGRREEIPFTESIIIPHNHWDRELFAKGYEAFENWVSLPVEKTIINPKNLYMKLFTGIVKLVSPWLRQDLTEPEIEALKRAKILTDGQVNKSRLKFIWDRLNFYELGPPYGIKRYLESDSEKIPLEPIGFCDLVEIFQLGCFDHANDAIVVYHQMSEKYRSVTSVIEKKIKGVNFWQDEGLARAIEEYLDTKARWGEDANFYNDIRSGRLFSRVEPVVYPPRNGFGMLTKIPDTIMWLVSSKKPSIFKVGNSTIVDRKKRAIVVPVEVHGMYRDFTYGYIYEVDERLDLRMLRIALAFISVALRRIESIHLGLIEYGISNVSEKKFIEVHESASAGFLDSFDWLEFAEKVRRYEPDTLDLIMMDQVDEIAYADFLAFGMGWEDVKSYAQKVLEYLDQGRHIELSVKNFAARITKPSKSLKLLSIDALLEPIEDQSSEAPLFYVLGLTYFDGENLEGETRVDMISFGLPPGAMLKKIESEIDDLAEYEEYNILISSKEVAKSISTMGLRKLPKMIESKGIEVMKLLENVMQPPSLEPYIMLGKRLYGKLIGKEADLADIEEINMIIKRMKSQGYKQLLDSEKKKIESYIKIRAVAIYLAYLHYLSLEREKKTIKEEGKK</sequence>
<gene>
    <name evidence="5" type="ORF">C0188_00570</name>
</gene>
<keyword evidence="5" id="KW-0347">Helicase</keyword>
<name>A0A2J6N3W8_9CREN</name>
<dbReference type="SMART" id="SM00487">
    <property type="entry name" value="DEXDc"/>
    <property type="match status" value="1"/>
</dbReference>
<keyword evidence="1" id="KW-0547">Nucleotide-binding</keyword>
<dbReference type="GO" id="GO:0036297">
    <property type="term" value="P:interstrand cross-link repair"/>
    <property type="evidence" value="ECO:0007669"/>
    <property type="project" value="TreeGrafter"/>
</dbReference>
<dbReference type="InterPro" id="IPR014001">
    <property type="entry name" value="Helicase_ATP-bd"/>
</dbReference>